<feature type="domain" description="Reverse transcriptase Ty1/copia-type" evidence="1">
    <location>
        <begin position="11"/>
        <end position="70"/>
    </location>
</feature>
<proteinExistence type="predicted"/>
<dbReference type="InterPro" id="IPR043502">
    <property type="entry name" value="DNA/RNA_pol_sf"/>
</dbReference>
<feature type="domain" description="Reverse transcriptase Ty1/copia-type" evidence="1">
    <location>
        <begin position="76"/>
        <end position="129"/>
    </location>
</feature>
<evidence type="ECO:0000259" key="1">
    <source>
        <dbReference type="Pfam" id="PF07727"/>
    </source>
</evidence>
<dbReference type="eggNOG" id="KOG0017">
    <property type="taxonomic scope" value="Eukaryota"/>
</dbReference>
<gene>
    <name evidence="2" type="ORF">TCM_022381</name>
</gene>
<evidence type="ECO:0000313" key="3">
    <source>
        <dbReference type="Proteomes" id="UP000026915"/>
    </source>
</evidence>
<dbReference type="Pfam" id="PF07727">
    <property type="entry name" value="RVT_2"/>
    <property type="match status" value="2"/>
</dbReference>
<dbReference type="PANTHER" id="PTHR11439">
    <property type="entry name" value="GAG-POL-RELATED RETROTRANSPOSON"/>
    <property type="match status" value="1"/>
</dbReference>
<dbReference type="Proteomes" id="UP000026915">
    <property type="component" value="Chromosome 5"/>
</dbReference>
<organism evidence="2 3">
    <name type="scientific">Theobroma cacao</name>
    <name type="common">Cacao</name>
    <name type="synonym">Cocoa</name>
    <dbReference type="NCBI Taxonomy" id="3641"/>
    <lineage>
        <taxon>Eukaryota</taxon>
        <taxon>Viridiplantae</taxon>
        <taxon>Streptophyta</taxon>
        <taxon>Embryophyta</taxon>
        <taxon>Tracheophyta</taxon>
        <taxon>Spermatophyta</taxon>
        <taxon>Magnoliopsida</taxon>
        <taxon>eudicotyledons</taxon>
        <taxon>Gunneridae</taxon>
        <taxon>Pentapetalae</taxon>
        <taxon>rosids</taxon>
        <taxon>malvids</taxon>
        <taxon>Malvales</taxon>
        <taxon>Malvaceae</taxon>
        <taxon>Byttnerioideae</taxon>
        <taxon>Theobroma</taxon>
    </lineage>
</organism>
<dbReference type="HOGENOM" id="CLU_001650_21_0_1"/>
<name>A0A061ETB3_THECC</name>
<accession>A0A061ETB3</accession>
<dbReference type="InParanoid" id="A0A061ETB3"/>
<sequence length="331" mass="37558">MTVELKALEDNGTWSIVPLPSNCNVIGYKWVYKVKLNADGNVERYKARLVVKGYNQIKGFDHQDTFNPVGQRNNKSDVKEFLKSEFKLKDLGKVKYILGLEITRSLEGISICQRKYALDLMEEQGLLGTKLVLSQFTEKPGIHHLAAAHRVLKYIKKAPGQGILMKSKCNLRIFGYSDSDWAGCLDTRKSVTGYCIFVGDSLVSWKSKKQSVMARNSAKAECRSMAATCCEIIWLRSLMADFGINHSETVNLYSDSQSAIQISKNHVLHEKTKHIEMDCHFIRDKVLARLINPLHISTQSQLSDIFTKALQPRQFYNLLNKMNVHDIHSSS</sequence>
<evidence type="ECO:0000313" key="2">
    <source>
        <dbReference type="EMBL" id="EOY08066.1"/>
    </source>
</evidence>
<dbReference type="STRING" id="3641.A0A061ETB3"/>
<dbReference type="OMA" id="KSITWYL"/>
<dbReference type="AlphaFoldDB" id="A0A061ETB3"/>
<reference evidence="2 3" key="1">
    <citation type="journal article" date="2013" name="Genome Biol.">
        <title>The genome sequence of the most widely cultivated cacao type and its use to identify candidate genes regulating pod color.</title>
        <authorList>
            <person name="Motamayor J.C."/>
            <person name="Mockaitis K."/>
            <person name="Schmutz J."/>
            <person name="Haiminen N."/>
            <person name="Iii D.L."/>
            <person name="Cornejo O."/>
            <person name="Findley S.D."/>
            <person name="Zheng P."/>
            <person name="Utro F."/>
            <person name="Royaert S."/>
            <person name="Saski C."/>
            <person name="Jenkins J."/>
            <person name="Podicheti R."/>
            <person name="Zhao M."/>
            <person name="Scheffler B.E."/>
            <person name="Stack J.C."/>
            <person name="Feltus F.A."/>
            <person name="Mustiga G.M."/>
            <person name="Amores F."/>
            <person name="Phillips W."/>
            <person name="Marelli J.P."/>
            <person name="May G.D."/>
            <person name="Shapiro H."/>
            <person name="Ma J."/>
            <person name="Bustamante C.D."/>
            <person name="Schnell R.J."/>
            <person name="Main D."/>
            <person name="Gilbert D."/>
            <person name="Parida L."/>
            <person name="Kuhn D.N."/>
        </authorList>
    </citation>
    <scope>NUCLEOTIDE SEQUENCE [LARGE SCALE GENOMIC DNA]</scope>
    <source>
        <strain evidence="3">cv. Matina 1-6</strain>
    </source>
</reference>
<keyword evidence="3" id="KW-1185">Reference proteome</keyword>
<dbReference type="Gramene" id="EOY08066">
    <property type="protein sequence ID" value="EOY08066"/>
    <property type="gene ID" value="TCM_022381"/>
</dbReference>
<dbReference type="InterPro" id="IPR013103">
    <property type="entry name" value="RVT_2"/>
</dbReference>
<dbReference type="SUPFAM" id="SSF56672">
    <property type="entry name" value="DNA/RNA polymerases"/>
    <property type="match status" value="1"/>
</dbReference>
<dbReference type="EMBL" id="CM001883">
    <property type="protein sequence ID" value="EOY08066.1"/>
    <property type="molecule type" value="Genomic_DNA"/>
</dbReference>
<protein>
    <recommendedName>
        <fullName evidence="1">Reverse transcriptase Ty1/copia-type domain-containing protein</fullName>
    </recommendedName>
</protein>
<dbReference type="CDD" id="cd09272">
    <property type="entry name" value="RNase_HI_RT_Ty1"/>
    <property type="match status" value="1"/>
</dbReference>
<dbReference type="PANTHER" id="PTHR11439:SF498">
    <property type="entry name" value="DNAK FAMILY PROTEIN"/>
    <property type="match status" value="1"/>
</dbReference>